<keyword evidence="5" id="KW-1185">Reference proteome</keyword>
<dbReference type="PROSITE" id="PS50157">
    <property type="entry name" value="ZINC_FINGER_C2H2_2"/>
    <property type="match status" value="1"/>
</dbReference>
<evidence type="ECO:0000256" key="2">
    <source>
        <dbReference type="SAM" id="MobiDB-lite"/>
    </source>
</evidence>
<reference evidence="4" key="2">
    <citation type="journal article" date="2023" name="BMC Genomics">
        <title>Pest status, molecular evolution, and epigenetic factors derived from the genome assembly of Frankliniella fusca, a thysanopteran phytovirus vector.</title>
        <authorList>
            <person name="Catto M.A."/>
            <person name="Labadie P.E."/>
            <person name="Jacobson A.L."/>
            <person name="Kennedy G.G."/>
            <person name="Srinivasan R."/>
            <person name="Hunt B.G."/>
        </authorList>
    </citation>
    <scope>NUCLEOTIDE SEQUENCE</scope>
    <source>
        <strain evidence="4">PL_HMW_Pooled</strain>
    </source>
</reference>
<comment type="caution">
    <text evidence="4">The sequence shown here is derived from an EMBL/GenBank/DDBJ whole genome shotgun (WGS) entry which is preliminary data.</text>
</comment>
<evidence type="ECO:0000256" key="1">
    <source>
        <dbReference type="PROSITE-ProRule" id="PRU00042"/>
    </source>
</evidence>
<organism evidence="4 5">
    <name type="scientific">Frankliniella fusca</name>
    <dbReference type="NCBI Taxonomy" id="407009"/>
    <lineage>
        <taxon>Eukaryota</taxon>
        <taxon>Metazoa</taxon>
        <taxon>Ecdysozoa</taxon>
        <taxon>Arthropoda</taxon>
        <taxon>Hexapoda</taxon>
        <taxon>Insecta</taxon>
        <taxon>Pterygota</taxon>
        <taxon>Neoptera</taxon>
        <taxon>Paraneoptera</taxon>
        <taxon>Thysanoptera</taxon>
        <taxon>Terebrantia</taxon>
        <taxon>Thripoidea</taxon>
        <taxon>Thripidae</taxon>
        <taxon>Frankliniella</taxon>
    </lineage>
</organism>
<dbReference type="AlphaFoldDB" id="A0AAE1LE79"/>
<feature type="domain" description="C2H2-type" evidence="3">
    <location>
        <begin position="25"/>
        <end position="52"/>
    </location>
</feature>
<accession>A0AAE1LE79</accession>
<evidence type="ECO:0000313" key="5">
    <source>
        <dbReference type="Proteomes" id="UP001219518"/>
    </source>
</evidence>
<dbReference type="InterPro" id="IPR013087">
    <property type="entry name" value="Znf_C2H2_type"/>
</dbReference>
<evidence type="ECO:0000259" key="3">
    <source>
        <dbReference type="PROSITE" id="PS50157"/>
    </source>
</evidence>
<dbReference type="Proteomes" id="UP001219518">
    <property type="component" value="Unassembled WGS sequence"/>
</dbReference>
<name>A0AAE1LE79_9NEOP</name>
<dbReference type="Gene3D" id="3.30.160.60">
    <property type="entry name" value="Classic Zinc Finger"/>
    <property type="match status" value="1"/>
</dbReference>
<protein>
    <submittedName>
        <fullName evidence="4">Longitudinals lacking protein, isoforms A/B/D/L</fullName>
    </submittedName>
</protein>
<keyword evidence="1" id="KW-0862">Zinc</keyword>
<keyword evidence="1" id="KW-0479">Metal-binding</keyword>
<proteinExistence type="predicted"/>
<evidence type="ECO:0000313" key="4">
    <source>
        <dbReference type="EMBL" id="KAK3915514.1"/>
    </source>
</evidence>
<gene>
    <name evidence="4" type="ORF">KUF71_005821</name>
</gene>
<dbReference type="SUPFAM" id="SSF57667">
    <property type="entry name" value="beta-beta-alpha zinc fingers"/>
    <property type="match status" value="1"/>
</dbReference>
<feature type="region of interest" description="Disordered" evidence="2">
    <location>
        <begin position="1"/>
        <end position="24"/>
    </location>
</feature>
<sequence length="81" mass="9162">MALMQRQPPRPPQGSAGPGPGRGGHTCARCGRSYKFLPSLRNHQKLECGMEPQFACPYCIYRAKRKHHLDSHLRTQHPNNV</sequence>
<dbReference type="InterPro" id="IPR036236">
    <property type="entry name" value="Znf_C2H2_sf"/>
</dbReference>
<reference evidence="4" key="1">
    <citation type="submission" date="2021-07" db="EMBL/GenBank/DDBJ databases">
        <authorList>
            <person name="Catto M.A."/>
            <person name="Jacobson A."/>
            <person name="Kennedy G."/>
            <person name="Labadie P."/>
            <person name="Hunt B.G."/>
            <person name="Srinivasan R."/>
        </authorList>
    </citation>
    <scope>NUCLEOTIDE SEQUENCE</scope>
    <source>
        <strain evidence="4">PL_HMW_Pooled</strain>
        <tissue evidence="4">Head</tissue>
    </source>
</reference>
<dbReference type="EMBL" id="JAHWGI010000440">
    <property type="protein sequence ID" value="KAK3915514.1"/>
    <property type="molecule type" value="Genomic_DNA"/>
</dbReference>
<dbReference type="GO" id="GO:0008270">
    <property type="term" value="F:zinc ion binding"/>
    <property type="evidence" value="ECO:0007669"/>
    <property type="project" value="UniProtKB-KW"/>
</dbReference>
<dbReference type="SMART" id="SM00355">
    <property type="entry name" value="ZnF_C2H2"/>
    <property type="match status" value="2"/>
</dbReference>
<keyword evidence="1" id="KW-0863">Zinc-finger</keyword>